<sequence length="143" mass="16206">MADIRLSKIIRQFNIGLDILVDFLHRQGVEVEANPNAKVSDELLPAIGKQFGKDLELKQAADKVDVKITEIIEKNNKKRSRDIEEEDEPEHETIIKSNTFFNPKKEQVAEPQPEEPAETLQPEPEPAHEEPEAHEQEAPAEPA</sequence>
<feature type="region of interest" description="Disordered" evidence="1">
    <location>
        <begin position="75"/>
        <end position="143"/>
    </location>
</feature>
<evidence type="ECO:0008006" key="4">
    <source>
        <dbReference type="Google" id="ProtNLM"/>
    </source>
</evidence>
<comment type="caution">
    <text evidence="2">The sequence shown here is derived from an EMBL/GenBank/DDBJ whole genome shotgun (WGS) entry which is preliminary data.</text>
</comment>
<dbReference type="Proteomes" id="UP000823769">
    <property type="component" value="Unassembled WGS sequence"/>
</dbReference>
<dbReference type="EMBL" id="JADILW010000069">
    <property type="protein sequence ID" value="MBO8480421.1"/>
    <property type="molecule type" value="Genomic_DNA"/>
</dbReference>
<name>A0A9D9NNX5_9BACT</name>
<organism evidence="2 3">
    <name type="scientific">Candidatus Cryptobacteroides avistercoris</name>
    <dbReference type="NCBI Taxonomy" id="2840758"/>
    <lineage>
        <taxon>Bacteria</taxon>
        <taxon>Pseudomonadati</taxon>
        <taxon>Bacteroidota</taxon>
        <taxon>Bacteroidia</taxon>
        <taxon>Bacteroidales</taxon>
        <taxon>Candidatus Cryptobacteroides</taxon>
    </lineage>
</organism>
<evidence type="ECO:0000313" key="2">
    <source>
        <dbReference type="EMBL" id="MBO8480421.1"/>
    </source>
</evidence>
<evidence type="ECO:0000256" key="1">
    <source>
        <dbReference type="SAM" id="MobiDB-lite"/>
    </source>
</evidence>
<feature type="compositionally biased region" description="Basic and acidic residues" evidence="1">
    <location>
        <begin position="125"/>
        <end position="137"/>
    </location>
</feature>
<dbReference type="AlphaFoldDB" id="A0A9D9NNX5"/>
<protein>
    <recommendedName>
        <fullName evidence="4">Translation initiation factor IF-2</fullName>
    </recommendedName>
</protein>
<gene>
    <name evidence="2" type="ORF">IAB76_04855</name>
</gene>
<feature type="non-terminal residue" evidence="2">
    <location>
        <position position="143"/>
    </location>
</feature>
<evidence type="ECO:0000313" key="3">
    <source>
        <dbReference type="Proteomes" id="UP000823769"/>
    </source>
</evidence>
<accession>A0A9D9NNX5</accession>
<reference evidence="2" key="2">
    <citation type="journal article" date="2021" name="PeerJ">
        <title>Extensive microbial diversity within the chicken gut microbiome revealed by metagenomics and culture.</title>
        <authorList>
            <person name="Gilroy R."/>
            <person name="Ravi A."/>
            <person name="Getino M."/>
            <person name="Pursley I."/>
            <person name="Horton D.L."/>
            <person name="Alikhan N.F."/>
            <person name="Baker D."/>
            <person name="Gharbi K."/>
            <person name="Hall N."/>
            <person name="Watson M."/>
            <person name="Adriaenssens E.M."/>
            <person name="Foster-Nyarko E."/>
            <person name="Jarju S."/>
            <person name="Secka A."/>
            <person name="Antonio M."/>
            <person name="Oren A."/>
            <person name="Chaudhuri R.R."/>
            <person name="La Ragione R."/>
            <person name="Hildebrand F."/>
            <person name="Pallen M.J."/>
        </authorList>
    </citation>
    <scope>NUCLEOTIDE SEQUENCE</scope>
    <source>
        <strain evidence="2">B3-1481</strain>
    </source>
</reference>
<reference evidence="2" key="1">
    <citation type="submission" date="2020-10" db="EMBL/GenBank/DDBJ databases">
        <authorList>
            <person name="Gilroy R."/>
        </authorList>
    </citation>
    <scope>NUCLEOTIDE SEQUENCE</scope>
    <source>
        <strain evidence="2">B3-1481</strain>
    </source>
</reference>
<proteinExistence type="predicted"/>